<sequence length="332" mass="38415">MSTGKRKLSNKSLRLLPPLEKSVIPGFFQDQEVLINDLSLLNELDRKLDLSYEYINRTNAEGNDEDESENVNRLDLTPLERLIETRHLFFIALQFYYINMESENGNKKIGINEISKLFGGLPLDRLNKFINNKGETWEFTDDEIEFLQMIYEEDAEYEYGDDDPNGSGVVMKDFIELCLERFRMPDYITTIFKRRIRIAERKNEDLKSSLLNAALQYGIEKEKLKGKESYEEYLNGGDDDDNENILIGLGIGLENVPSKIIIKLSNDFRNQIIHELKITKAFRITKVEAKKIGRRMGLRVAANGRVINMIWGDSPFFGGDTNGGFKKYFFAR</sequence>
<accession>G0WCM5</accession>
<dbReference type="GeneID" id="11496874"/>
<dbReference type="AlphaFoldDB" id="G0WCM5"/>
<reference evidence="1 2" key="1">
    <citation type="journal article" date="2011" name="Proc. Natl. Acad. Sci. U.S.A.">
        <title>Evolutionary erosion of yeast sex chromosomes by mating-type switching accidents.</title>
        <authorList>
            <person name="Gordon J.L."/>
            <person name="Armisen D."/>
            <person name="Proux-Wera E."/>
            <person name="Oheigeartaigh S.S."/>
            <person name="Byrne K.P."/>
            <person name="Wolfe K.H."/>
        </authorList>
    </citation>
    <scope>NUCLEOTIDE SEQUENCE [LARGE SCALE GENOMIC DNA]</scope>
    <source>
        <strain evidence="2">ATCC 10597 / BCRC 20456 / CBS 421 / NBRC 0211 / NRRL Y-12639</strain>
    </source>
</reference>
<name>G0WCM5_NAUDC</name>
<dbReference type="KEGG" id="ndi:NDAI_0F02180"/>
<keyword evidence="2" id="KW-1185">Reference proteome</keyword>
<dbReference type="Proteomes" id="UP000000689">
    <property type="component" value="Chromosome 6"/>
</dbReference>
<organism evidence="1 2">
    <name type="scientific">Naumovozyma dairenensis (strain ATCC 10597 / BCRC 20456 / CBS 421 / NBRC 0211 / NRRL Y-12639)</name>
    <name type="common">Saccharomyces dairenensis</name>
    <dbReference type="NCBI Taxonomy" id="1071378"/>
    <lineage>
        <taxon>Eukaryota</taxon>
        <taxon>Fungi</taxon>
        <taxon>Dikarya</taxon>
        <taxon>Ascomycota</taxon>
        <taxon>Saccharomycotina</taxon>
        <taxon>Saccharomycetes</taxon>
        <taxon>Saccharomycetales</taxon>
        <taxon>Saccharomycetaceae</taxon>
        <taxon>Naumovozyma</taxon>
    </lineage>
</organism>
<evidence type="ECO:0000313" key="1">
    <source>
        <dbReference type="EMBL" id="CCD25536.1"/>
    </source>
</evidence>
<dbReference type="HOGENOM" id="CLU_837008_0_0_1"/>
<proteinExistence type="predicted"/>
<dbReference type="EMBL" id="HE580272">
    <property type="protein sequence ID" value="CCD25536.1"/>
    <property type="molecule type" value="Genomic_DNA"/>
</dbReference>
<gene>
    <name evidence="1" type="primary">NDAI0F02180</name>
    <name evidence="1" type="ordered locus">NDAI_0F02180</name>
</gene>
<dbReference type="RefSeq" id="XP_003670779.1">
    <property type="nucleotide sequence ID" value="XM_003670731.1"/>
</dbReference>
<evidence type="ECO:0000313" key="2">
    <source>
        <dbReference type="Proteomes" id="UP000000689"/>
    </source>
</evidence>
<protein>
    <submittedName>
        <fullName evidence="1">Uncharacterized protein</fullName>
    </submittedName>
</protein>